<evidence type="ECO:0000313" key="2">
    <source>
        <dbReference type="Proteomes" id="UP000095280"/>
    </source>
</evidence>
<dbReference type="WBParaSite" id="maker-unitig_22213-snap-gene-0.2-mRNA-1">
    <property type="protein sequence ID" value="maker-unitig_22213-snap-gene-0.2-mRNA-1"/>
    <property type="gene ID" value="maker-unitig_22213-snap-gene-0.2"/>
</dbReference>
<dbReference type="AlphaFoldDB" id="A0A1I8F695"/>
<accession>A0A1I8F695</accession>
<dbReference type="Proteomes" id="UP000095280">
    <property type="component" value="Unplaced"/>
</dbReference>
<proteinExistence type="predicted"/>
<organism evidence="2 3">
    <name type="scientific">Macrostomum lignano</name>
    <dbReference type="NCBI Taxonomy" id="282301"/>
    <lineage>
        <taxon>Eukaryota</taxon>
        <taxon>Metazoa</taxon>
        <taxon>Spiralia</taxon>
        <taxon>Lophotrochozoa</taxon>
        <taxon>Platyhelminthes</taxon>
        <taxon>Rhabditophora</taxon>
        <taxon>Macrostomorpha</taxon>
        <taxon>Macrostomida</taxon>
        <taxon>Macrostomidae</taxon>
        <taxon>Macrostomum</taxon>
    </lineage>
</organism>
<name>A0A1I8F695_9PLAT</name>
<feature type="compositionally biased region" description="Low complexity" evidence="1">
    <location>
        <begin position="257"/>
        <end position="271"/>
    </location>
</feature>
<reference evidence="3" key="1">
    <citation type="submission" date="2016-11" db="UniProtKB">
        <authorList>
            <consortium name="WormBaseParasite"/>
        </authorList>
    </citation>
    <scope>IDENTIFICATION</scope>
</reference>
<keyword evidence="2" id="KW-1185">Reference proteome</keyword>
<sequence>MRYRDSGIGLGVSGLGFADSRVSDSGIRDSVSGLRVSPDSGIGTRVIIARLGIRDLGYRDSGIGTRASRRNFACGGSNTPNPTSWRDGRVPVLRQLELRQLFCLIRPVSLQPHQLTEWISVQFDSVKIINNLLTVPRQHRSVELYRRSDSEDYRNYFADFPLGMAKLKASKLVKGNSDDLKDRAQLSVTPAACRWWPARSACTREPRIGASSTLTRVRLFDGLRLDVKQRLRRLGRRPAVQPGQTCAIQHRRPPVPQVGQPPGFAGPTPTGGEPGCSSCSCKAGPHGPLRAASGLHFDPAANWINCWLKATFAS</sequence>
<evidence type="ECO:0000313" key="3">
    <source>
        <dbReference type="WBParaSite" id="maker-unitig_22213-snap-gene-0.2-mRNA-1"/>
    </source>
</evidence>
<feature type="region of interest" description="Disordered" evidence="1">
    <location>
        <begin position="251"/>
        <end position="277"/>
    </location>
</feature>
<protein>
    <submittedName>
        <fullName evidence="3">Transposase</fullName>
    </submittedName>
</protein>
<evidence type="ECO:0000256" key="1">
    <source>
        <dbReference type="SAM" id="MobiDB-lite"/>
    </source>
</evidence>